<dbReference type="Gene3D" id="3.40.50.1700">
    <property type="entry name" value="Glycoside hydrolase family 3 C-terminal domain"/>
    <property type="match status" value="1"/>
</dbReference>
<evidence type="ECO:0000256" key="2">
    <source>
        <dbReference type="ARBA" id="ARBA00005336"/>
    </source>
</evidence>
<gene>
    <name evidence="9" type="ORF">IAA17_09580</name>
</gene>
<keyword evidence="5 7" id="KW-0378">Hydrolase</keyword>
<dbReference type="EMBL" id="DXBC01000154">
    <property type="protein sequence ID" value="HIZ80022.1"/>
    <property type="molecule type" value="Genomic_DNA"/>
</dbReference>
<keyword evidence="4" id="KW-0732">Signal</keyword>
<reference evidence="9" key="2">
    <citation type="submission" date="2021-04" db="EMBL/GenBank/DDBJ databases">
        <authorList>
            <person name="Gilroy R."/>
        </authorList>
    </citation>
    <scope>NUCLEOTIDE SEQUENCE</scope>
    <source>
        <strain evidence="9">ChiBcec1-1093</strain>
    </source>
</reference>
<protein>
    <recommendedName>
        <fullName evidence="3">beta-glucosidase</fullName>
        <ecNumber evidence="3">3.2.1.21</ecNumber>
    </recommendedName>
</protein>
<dbReference type="InterPro" id="IPR013783">
    <property type="entry name" value="Ig-like_fold"/>
</dbReference>
<dbReference type="GO" id="GO:0008422">
    <property type="term" value="F:beta-glucosidase activity"/>
    <property type="evidence" value="ECO:0007669"/>
    <property type="project" value="UniProtKB-EC"/>
</dbReference>
<dbReference type="Pfam" id="PF00933">
    <property type="entry name" value="Glyco_hydro_3"/>
    <property type="match status" value="1"/>
</dbReference>
<evidence type="ECO:0000313" key="10">
    <source>
        <dbReference type="Proteomes" id="UP000824101"/>
    </source>
</evidence>
<dbReference type="InterPro" id="IPR036962">
    <property type="entry name" value="Glyco_hydro_3_N_sf"/>
</dbReference>
<proteinExistence type="inferred from homology"/>
<dbReference type="InterPro" id="IPR002772">
    <property type="entry name" value="Glyco_hydro_3_C"/>
</dbReference>
<dbReference type="InterPro" id="IPR019800">
    <property type="entry name" value="Glyco_hydro_3_AS"/>
</dbReference>
<evidence type="ECO:0000256" key="4">
    <source>
        <dbReference type="ARBA" id="ARBA00022729"/>
    </source>
</evidence>
<dbReference type="InterPro" id="IPR001764">
    <property type="entry name" value="Glyco_hydro_3_N"/>
</dbReference>
<dbReference type="InterPro" id="IPR017853">
    <property type="entry name" value="GH"/>
</dbReference>
<dbReference type="SUPFAM" id="SSF52279">
    <property type="entry name" value="Beta-D-glucan exohydrolase, C-terminal domain"/>
    <property type="match status" value="1"/>
</dbReference>
<dbReference type="Pfam" id="PF01915">
    <property type="entry name" value="Glyco_hydro_3_C"/>
    <property type="match status" value="1"/>
</dbReference>
<dbReference type="Gene3D" id="3.20.20.300">
    <property type="entry name" value="Glycoside hydrolase, family 3, N-terminal domain"/>
    <property type="match status" value="1"/>
</dbReference>
<dbReference type="SUPFAM" id="SSF51445">
    <property type="entry name" value="(Trans)glycosidases"/>
    <property type="match status" value="1"/>
</dbReference>
<dbReference type="FunFam" id="2.60.40.10:FF:000495">
    <property type="entry name" value="Periplasmic beta-glucosidase"/>
    <property type="match status" value="1"/>
</dbReference>
<sequence length="737" mass="80333">MTEEKLRALLDSMSLEEKVGQMVQVTGAFLEEDAVITGPAADAGLELSDCRLAGSILGIAGADRLKRIQERYMEEHPHHIPLLMMADVIHGYRTVFPIPLALGASFQPELVEKAMGMAAEEAASAGLHVTFSPMTDLVRDPRWGRVLESFGESPWLDSRMAEAYVRGYQGADGDLSRPGRMSACDKHFVGYGAPVAGREYNHAELSEHTVREFHLPPKIAAIKAGTACVMPAFQSLNGEPCTASEKIVRKLLRDELGFEGVTISDWSAVGELVAQGAAADTREAAKLAIEAGIDIDMMSVCYARELKGLVESGEVEERLVDEAVWRILTLKNRLGLFEDPFHGSGTEAEKKTVLCQEHRDFARKMVAESVILLKNEDSVLPLSREKKTAFIGPYVDSTDTCGSWAIFQNREDTVTLRRGVAEGGYGENALFCHGCDVLENTRVLGFGVEEVFGQREDRDELVKQALKAAEEADAVVMALGEHTLQSGEAASRGDITLPAQQMELLRQVSRVNSNVITVVYSGRPLDLREVSACSKAVLAVFLPGTMGGAGIADVLFGAASPGGRVSMSFPWSAAQIPVYHNDYSTGRPYDPAGAEQKFVSRYLDMPNSPLYPFGYGLTYGSFRYSSVTLSAETMKAGEVLTAAVTVTNEGTAAAKETVQLYLHDEKATTVRPRRELKGVKCLYLQPGESGEAVFRITEEMLKIWDRDMNFLAEPGTFTVYIGSDSRTENGAGFRYEG</sequence>
<evidence type="ECO:0000256" key="6">
    <source>
        <dbReference type="ARBA" id="ARBA00023295"/>
    </source>
</evidence>
<evidence type="ECO:0000313" key="9">
    <source>
        <dbReference type="EMBL" id="HIZ80022.1"/>
    </source>
</evidence>
<dbReference type="GO" id="GO:0009251">
    <property type="term" value="P:glucan catabolic process"/>
    <property type="evidence" value="ECO:0007669"/>
    <property type="project" value="TreeGrafter"/>
</dbReference>
<dbReference type="Proteomes" id="UP000824101">
    <property type="component" value="Unassembled WGS sequence"/>
</dbReference>
<dbReference type="PRINTS" id="PR00133">
    <property type="entry name" value="GLHYDRLASE3"/>
</dbReference>
<dbReference type="EC" id="3.2.1.21" evidence="3"/>
<organism evidence="9 10">
    <name type="scientific">Candidatus Lachnoclostridium stercorigallinarum</name>
    <dbReference type="NCBI Taxonomy" id="2838634"/>
    <lineage>
        <taxon>Bacteria</taxon>
        <taxon>Bacillati</taxon>
        <taxon>Bacillota</taxon>
        <taxon>Clostridia</taxon>
        <taxon>Lachnospirales</taxon>
        <taxon>Lachnospiraceae</taxon>
    </lineage>
</organism>
<dbReference type="Gene3D" id="2.60.40.10">
    <property type="entry name" value="Immunoglobulins"/>
    <property type="match status" value="1"/>
</dbReference>
<evidence type="ECO:0000256" key="5">
    <source>
        <dbReference type="ARBA" id="ARBA00022801"/>
    </source>
</evidence>
<keyword evidence="6 7" id="KW-0326">Glycosidase</keyword>
<reference evidence="9" key="1">
    <citation type="journal article" date="2021" name="PeerJ">
        <title>Extensive microbial diversity within the chicken gut microbiome revealed by metagenomics and culture.</title>
        <authorList>
            <person name="Gilroy R."/>
            <person name="Ravi A."/>
            <person name="Getino M."/>
            <person name="Pursley I."/>
            <person name="Horton D.L."/>
            <person name="Alikhan N.F."/>
            <person name="Baker D."/>
            <person name="Gharbi K."/>
            <person name="Hall N."/>
            <person name="Watson M."/>
            <person name="Adriaenssens E.M."/>
            <person name="Foster-Nyarko E."/>
            <person name="Jarju S."/>
            <person name="Secka A."/>
            <person name="Antonio M."/>
            <person name="Oren A."/>
            <person name="Chaudhuri R.R."/>
            <person name="La Ragione R."/>
            <person name="Hildebrand F."/>
            <person name="Pallen M.J."/>
        </authorList>
    </citation>
    <scope>NUCLEOTIDE SEQUENCE</scope>
    <source>
        <strain evidence="9">ChiBcec1-1093</strain>
    </source>
</reference>
<comment type="caution">
    <text evidence="9">The sequence shown here is derived from an EMBL/GenBank/DDBJ whole genome shotgun (WGS) entry which is preliminary data.</text>
</comment>
<comment type="catalytic activity">
    <reaction evidence="1">
        <text>Hydrolysis of terminal, non-reducing beta-D-glucosyl residues with release of beta-D-glucose.</text>
        <dbReference type="EC" id="3.2.1.21"/>
    </reaction>
</comment>
<comment type="similarity">
    <text evidence="2 7">Belongs to the glycosyl hydrolase 3 family.</text>
</comment>
<evidence type="ECO:0000259" key="8">
    <source>
        <dbReference type="SMART" id="SM01217"/>
    </source>
</evidence>
<dbReference type="PANTHER" id="PTHR30620">
    <property type="entry name" value="PERIPLASMIC BETA-GLUCOSIDASE-RELATED"/>
    <property type="match status" value="1"/>
</dbReference>
<feature type="domain" description="Fibronectin type III-like" evidence="8">
    <location>
        <begin position="656"/>
        <end position="725"/>
    </location>
</feature>
<evidence type="ECO:0000256" key="1">
    <source>
        <dbReference type="ARBA" id="ARBA00000448"/>
    </source>
</evidence>
<name>A0A9D2GJN3_9FIRM</name>
<dbReference type="InterPro" id="IPR051915">
    <property type="entry name" value="Cellulose_Degrad_GH3"/>
</dbReference>
<dbReference type="InterPro" id="IPR036881">
    <property type="entry name" value="Glyco_hydro_3_C_sf"/>
</dbReference>
<dbReference type="PANTHER" id="PTHR30620:SF16">
    <property type="entry name" value="LYSOSOMAL BETA GLUCOSIDASE"/>
    <property type="match status" value="1"/>
</dbReference>
<evidence type="ECO:0000256" key="7">
    <source>
        <dbReference type="RuleBase" id="RU361161"/>
    </source>
</evidence>
<accession>A0A9D2GJN3</accession>
<dbReference type="Pfam" id="PF14310">
    <property type="entry name" value="Fn3-like"/>
    <property type="match status" value="1"/>
</dbReference>
<dbReference type="PROSITE" id="PS00775">
    <property type="entry name" value="GLYCOSYL_HYDROL_F3"/>
    <property type="match status" value="1"/>
</dbReference>
<dbReference type="SMART" id="SM01217">
    <property type="entry name" value="Fn3_like"/>
    <property type="match status" value="1"/>
</dbReference>
<evidence type="ECO:0000256" key="3">
    <source>
        <dbReference type="ARBA" id="ARBA00012744"/>
    </source>
</evidence>
<dbReference type="InterPro" id="IPR026891">
    <property type="entry name" value="Fn3-like"/>
</dbReference>
<dbReference type="AlphaFoldDB" id="A0A9D2GJN3"/>